<organism evidence="2 3">
    <name type="scientific">Chlamydomonas eustigma</name>
    <dbReference type="NCBI Taxonomy" id="1157962"/>
    <lineage>
        <taxon>Eukaryota</taxon>
        <taxon>Viridiplantae</taxon>
        <taxon>Chlorophyta</taxon>
        <taxon>core chlorophytes</taxon>
        <taxon>Chlorophyceae</taxon>
        <taxon>CS clade</taxon>
        <taxon>Chlamydomonadales</taxon>
        <taxon>Chlamydomonadaceae</taxon>
        <taxon>Chlamydomonas</taxon>
    </lineage>
</organism>
<dbReference type="Proteomes" id="UP000232323">
    <property type="component" value="Unassembled WGS sequence"/>
</dbReference>
<protein>
    <submittedName>
        <fullName evidence="2">Uncharacterized protein</fullName>
    </submittedName>
</protein>
<feature type="compositionally biased region" description="Low complexity" evidence="1">
    <location>
        <begin position="264"/>
        <end position="286"/>
    </location>
</feature>
<name>A0A250XR35_9CHLO</name>
<feature type="compositionally biased region" description="Low complexity" evidence="1">
    <location>
        <begin position="532"/>
        <end position="547"/>
    </location>
</feature>
<evidence type="ECO:0000256" key="1">
    <source>
        <dbReference type="SAM" id="MobiDB-lite"/>
    </source>
</evidence>
<keyword evidence="3" id="KW-1185">Reference proteome</keyword>
<feature type="region of interest" description="Disordered" evidence="1">
    <location>
        <begin position="259"/>
        <end position="295"/>
    </location>
</feature>
<feature type="region of interest" description="Disordered" evidence="1">
    <location>
        <begin position="596"/>
        <end position="627"/>
    </location>
</feature>
<evidence type="ECO:0000313" key="2">
    <source>
        <dbReference type="EMBL" id="GAX85515.1"/>
    </source>
</evidence>
<dbReference type="AlphaFoldDB" id="A0A250XR35"/>
<gene>
    <name evidence="2" type="ORF">CEUSTIGMA_g12931.t1</name>
</gene>
<dbReference type="EMBL" id="BEGY01000174">
    <property type="protein sequence ID" value="GAX85515.1"/>
    <property type="molecule type" value="Genomic_DNA"/>
</dbReference>
<feature type="non-terminal residue" evidence="2">
    <location>
        <position position="1"/>
    </location>
</feature>
<comment type="caution">
    <text evidence="2">The sequence shown here is derived from an EMBL/GenBank/DDBJ whole genome shotgun (WGS) entry which is preliminary data.</text>
</comment>
<feature type="region of interest" description="Disordered" evidence="1">
    <location>
        <begin position="748"/>
        <end position="772"/>
    </location>
</feature>
<reference evidence="2 3" key="1">
    <citation type="submission" date="2017-08" db="EMBL/GenBank/DDBJ databases">
        <title>Acidophilic green algal genome provides insights into adaptation to an acidic environment.</title>
        <authorList>
            <person name="Hirooka S."/>
            <person name="Hirose Y."/>
            <person name="Kanesaki Y."/>
            <person name="Higuchi S."/>
            <person name="Fujiwara T."/>
            <person name="Onuma R."/>
            <person name="Era A."/>
            <person name="Ohbayashi R."/>
            <person name="Uzuka A."/>
            <person name="Nozaki H."/>
            <person name="Yoshikawa H."/>
            <person name="Miyagishima S.Y."/>
        </authorList>
    </citation>
    <scope>NUCLEOTIDE SEQUENCE [LARGE SCALE GENOMIC DNA]</scope>
    <source>
        <strain evidence="2 3">NIES-2499</strain>
    </source>
</reference>
<feature type="region of interest" description="Disordered" evidence="1">
    <location>
        <begin position="532"/>
        <end position="554"/>
    </location>
</feature>
<proteinExistence type="predicted"/>
<sequence length="840" mass="89042">VEQSSMKFLLNATLDEEDQARLLFAFAATGHAPSSEWWEQLASGSLEASRKGKDKRVPETYLALQLQGYITIREVIGKEALEGNQTPGSSPAPTAGPWPLLWYRMVRDEALARLTVIGNTAVANSATSPNDRGGVGEEAVQMLEGARVDSKQLPALRTEMAEALSALLPGLATTQECLAEEFCDLIAGTTIWLMSDLSVLHITSCLRIFSHSNFTAPNEWLAEAAGVIIASTLTPQDICTLFTAYANNPDSAVVEPAPAGTNVAAESSSSATAEQSSSLSETSASTMENPKQQQHKARTLPVVIKKLLTETAAMADAFTPSQVLELLLAAAKLVTSGRIRATEMVAEARAVELLLRVLLQQATPTSLSSEEVATLMISIAQLELRPPEQWQQHFIALLMLDREAQQQQQQQGQGSSTTSAATPGAMIVQRLHIKPQSVDNVITALEEWEARMEPSLLQALNAWLPELAASAPEVCSRTLYFLSNQRGWIPDLHNLSAAEPALTSALKQGIIPPSLHAPMLYALARAAAKQAAAQPSKSSNSSTPDASRPQQAAAYRPSAQLLSAAVSATSSAMANYNTEYLVTVFTSLIALTSSAPLPSSSTTSSSSSSMTTDQDPSSSSSPHSAETSILSDCSSAMLIESSTWMERFFDFAIPSRCPPELLPGLVLALANAYEEAALVPGAAAGASRKPPQAWMQRLEGAVEESADRLGSRDAAVLLSSFSRLQVRPSANLVQTFLDSALRRVQAEQAAMSKRQQSKDQQQGAGGRAQAAAAAPGPEAAGLAGLLAAAYTNLRYTPPGAWSESARPLLGAVIAKIKDPSSRNAVTTALGAIYSPSLETV</sequence>
<accession>A0A250XR35</accession>
<evidence type="ECO:0000313" key="3">
    <source>
        <dbReference type="Proteomes" id="UP000232323"/>
    </source>
</evidence>